<sequence>MNVWIQKHNFESEELPDSGLDAALHAYSAFNWLIEIASYQTSLQGKKDGCPPGIGFVHQNGDLLHFCPLSSEISEVHYYYSFPSRFLGLFPYVSNRDFHLEDFPLCHMRDVLHSHYRGDTALTLDKLHKFEQNS</sequence>
<evidence type="ECO:0000313" key="1">
    <source>
        <dbReference type="EMBL" id="MBK1884441.1"/>
    </source>
</evidence>
<accession>A0A934S823</accession>
<gene>
    <name evidence="1" type="ORF">JIN85_18640</name>
</gene>
<comment type="caution">
    <text evidence="1">The sequence shown here is derived from an EMBL/GenBank/DDBJ whole genome shotgun (WGS) entry which is preliminary data.</text>
</comment>
<name>A0A934S823_9BACT</name>
<keyword evidence="2" id="KW-1185">Reference proteome</keyword>
<evidence type="ECO:0000313" key="2">
    <source>
        <dbReference type="Proteomes" id="UP000603141"/>
    </source>
</evidence>
<dbReference type="Proteomes" id="UP000603141">
    <property type="component" value="Unassembled WGS sequence"/>
</dbReference>
<proteinExistence type="predicted"/>
<dbReference type="EMBL" id="JAENIJ010000050">
    <property type="protein sequence ID" value="MBK1884441.1"/>
    <property type="molecule type" value="Genomic_DNA"/>
</dbReference>
<organism evidence="1 2">
    <name type="scientific">Luteolibacter pohnpeiensis</name>
    <dbReference type="NCBI Taxonomy" id="454153"/>
    <lineage>
        <taxon>Bacteria</taxon>
        <taxon>Pseudomonadati</taxon>
        <taxon>Verrucomicrobiota</taxon>
        <taxon>Verrucomicrobiia</taxon>
        <taxon>Verrucomicrobiales</taxon>
        <taxon>Verrucomicrobiaceae</taxon>
        <taxon>Luteolibacter</taxon>
    </lineage>
</organism>
<protein>
    <submittedName>
        <fullName evidence="1">Uncharacterized protein</fullName>
    </submittedName>
</protein>
<reference evidence="1" key="1">
    <citation type="submission" date="2021-01" db="EMBL/GenBank/DDBJ databases">
        <title>Modified the classification status of verrucomicrobia.</title>
        <authorList>
            <person name="Feng X."/>
        </authorList>
    </citation>
    <scope>NUCLEOTIDE SEQUENCE</scope>
    <source>
        <strain evidence="1">KCTC 22041</strain>
    </source>
</reference>
<dbReference type="AlphaFoldDB" id="A0A934S823"/>
<dbReference type="RefSeq" id="WP_200273631.1">
    <property type="nucleotide sequence ID" value="NZ_JAENIJ010000050.1"/>
</dbReference>